<protein>
    <submittedName>
        <fullName evidence="2">Cellsurface protein</fullName>
    </submittedName>
</protein>
<accession>K1RJX5</accession>
<keyword evidence="1" id="KW-0812">Transmembrane</keyword>
<sequence>MKKKKIIILSILVIFIIAMICGVIWYFNNRNSNYKPNGKLNYDTVLVNEETNPYYQVGFADYVFIGKVDKEIERTFSDYGSARTIYEIEVTENLKGDLQNIIKVTYPGGYDKDGTLILHKGDYITDEELPKIGENYIFVGIGQPNGTILLQDLYSDTPYTEENKEKYLDYINNQENVDRERFKSIYEN</sequence>
<dbReference type="AlphaFoldDB" id="K1RJX5"/>
<name>K1RJX5_9ZZZZ</name>
<comment type="caution">
    <text evidence="2">The sequence shown here is derived from an EMBL/GenBank/DDBJ whole genome shotgun (WGS) entry which is preliminary data.</text>
</comment>
<proteinExistence type="predicted"/>
<evidence type="ECO:0000256" key="1">
    <source>
        <dbReference type="SAM" id="Phobius"/>
    </source>
</evidence>
<gene>
    <name evidence="2" type="ORF">OBE_16711</name>
</gene>
<feature type="transmembrane region" description="Helical" evidence="1">
    <location>
        <begin position="7"/>
        <end position="27"/>
    </location>
</feature>
<evidence type="ECO:0000313" key="2">
    <source>
        <dbReference type="EMBL" id="EKC45718.1"/>
    </source>
</evidence>
<reference evidence="2" key="1">
    <citation type="journal article" date="2013" name="Environ. Microbiol.">
        <title>Microbiota from the distal guts of lean and obese adolescents exhibit partial functional redundancy besides clear differences in community structure.</title>
        <authorList>
            <person name="Ferrer M."/>
            <person name="Ruiz A."/>
            <person name="Lanza F."/>
            <person name="Haange S.B."/>
            <person name="Oberbach A."/>
            <person name="Till H."/>
            <person name="Bargiela R."/>
            <person name="Campoy C."/>
            <person name="Segura M.T."/>
            <person name="Richter M."/>
            <person name="von Bergen M."/>
            <person name="Seifert J."/>
            <person name="Suarez A."/>
        </authorList>
    </citation>
    <scope>NUCLEOTIDE SEQUENCE</scope>
</reference>
<dbReference type="EMBL" id="AJWZ01011304">
    <property type="protein sequence ID" value="EKC45718.1"/>
    <property type="molecule type" value="Genomic_DNA"/>
</dbReference>
<keyword evidence="1" id="KW-1133">Transmembrane helix</keyword>
<keyword evidence="1" id="KW-0472">Membrane</keyword>
<organism evidence="2">
    <name type="scientific">human gut metagenome</name>
    <dbReference type="NCBI Taxonomy" id="408170"/>
    <lineage>
        <taxon>unclassified sequences</taxon>
        <taxon>metagenomes</taxon>
        <taxon>organismal metagenomes</taxon>
    </lineage>
</organism>